<keyword evidence="3" id="KW-0045">Antibiotic biosynthesis</keyword>
<dbReference type="Proteomes" id="UP000029590">
    <property type="component" value="Unassembled WGS sequence"/>
</dbReference>
<evidence type="ECO:0000313" key="6">
    <source>
        <dbReference type="Proteomes" id="UP000029590"/>
    </source>
</evidence>
<evidence type="ECO:0000256" key="1">
    <source>
        <dbReference type="ARBA" id="ARBA00001954"/>
    </source>
</evidence>
<dbReference type="PANTHER" id="PTHR10696">
    <property type="entry name" value="GAMMA-BUTYROBETAINE HYDROXYLASE-RELATED"/>
    <property type="match status" value="1"/>
</dbReference>
<dbReference type="AlphaFoldDB" id="A0AAW3EQX5"/>
<dbReference type="EMBL" id="JPGG01000018">
    <property type="protein sequence ID" value="KGC09520.1"/>
    <property type="molecule type" value="Genomic_DNA"/>
</dbReference>
<evidence type="ECO:0000256" key="3">
    <source>
        <dbReference type="ARBA" id="ARBA00023194"/>
    </source>
</evidence>
<dbReference type="InterPro" id="IPR042098">
    <property type="entry name" value="TauD-like_sf"/>
</dbReference>
<protein>
    <submittedName>
        <fullName evidence="5">Taurine catabolism dioxygenase TauD, TfdA family protein</fullName>
    </submittedName>
</protein>
<proteinExistence type="predicted"/>
<evidence type="ECO:0000313" key="5">
    <source>
        <dbReference type="EMBL" id="KGC09520.1"/>
    </source>
</evidence>
<dbReference type="Gene3D" id="3.60.130.10">
    <property type="entry name" value="Clavaminate synthase-like"/>
    <property type="match status" value="1"/>
</dbReference>
<dbReference type="PANTHER" id="PTHR10696:SF56">
    <property type="entry name" value="TAUD_TFDA-LIKE DOMAIN-CONTAINING PROTEIN"/>
    <property type="match status" value="1"/>
</dbReference>
<dbReference type="InterPro" id="IPR003819">
    <property type="entry name" value="TauD/TfdA-like"/>
</dbReference>
<keyword evidence="5" id="KW-0223">Dioxygenase</keyword>
<sequence length="318" mass="35146">MDIIEQALNPGTRMPLLIQSREPGLPAADYAAARREQLLSHVEACGAVVLRGFAVPDAAAFGAFVEALRLAPMPYLYRSTPRTSVAGGLYTATEYPADREIPLHNENAYQRSWPHKIAFCCLQPAAGGGATPLADMLEVQRRLDPALLARFGRLGVRYDRVYHEGFDLPWTVVFQTSERAELQRFCQANQIEHEWLEDGSLRTRQVSQGTVIHPASGREYFFNQAHLFHPSSLGEETRADLVDAFGEDRLPRNACFGNGEPIDDASLAAVRAAFDAAAVDIAWQRGDIVLADNIQVAHGRRSYTGERRVLTSLLEPSC</sequence>
<dbReference type="KEGG" id="bgo:BM43_3481"/>
<evidence type="ECO:0000256" key="2">
    <source>
        <dbReference type="ARBA" id="ARBA00023002"/>
    </source>
</evidence>
<keyword evidence="2" id="KW-0560">Oxidoreductase</keyword>
<evidence type="ECO:0000259" key="4">
    <source>
        <dbReference type="Pfam" id="PF02668"/>
    </source>
</evidence>
<dbReference type="SUPFAM" id="SSF51197">
    <property type="entry name" value="Clavaminate synthase-like"/>
    <property type="match status" value="1"/>
</dbReference>
<comment type="cofactor">
    <cofactor evidence="1">
        <name>Fe(2+)</name>
        <dbReference type="ChEBI" id="CHEBI:29033"/>
    </cofactor>
</comment>
<dbReference type="GO" id="GO:0016706">
    <property type="term" value="F:2-oxoglutarate-dependent dioxygenase activity"/>
    <property type="evidence" value="ECO:0007669"/>
    <property type="project" value="UniProtKB-ARBA"/>
</dbReference>
<feature type="domain" description="TauD/TfdA-like" evidence="4">
    <location>
        <begin position="25"/>
        <end position="311"/>
    </location>
</feature>
<accession>A0AAW3EQX5</accession>
<dbReference type="GO" id="GO:0017000">
    <property type="term" value="P:antibiotic biosynthetic process"/>
    <property type="evidence" value="ECO:0007669"/>
    <property type="project" value="UniProtKB-KW"/>
</dbReference>
<reference evidence="5 6" key="1">
    <citation type="submission" date="2014-04" db="EMBL/GenBank/DDBJ databases">
        <authorList>
            <person name="Bishop-Lilly K.A."/>
            <person name="Broomall S.M."/>
            <person name="Chain P.S."/>
            <person name="Chertkov O."/>
            <person name="Coyne S.R."/>
            <person name="Daligault H.E."/>
            <person name="Davenport K.W."/>
            <person name="Erkkila T."/>
            <person name="Frey K.G."/>
            <person name="Gibbons H.S."/>
            <person name="Gu W."/>
            <person name="Jaissle J."/>
            <person name="Johnson S.L."/>
            <person name="Koroleva G.I."/>
            <person name="Ladner J.T."/>
            <person name="Lo C.-C."/>
            <person name="Minogue T.D."/>
            <person name="Munk C."/>
            <person name="Palacios G.F."/>
            <person name="Redden C.L."/>
            <person name="Rosenzweig C.N."/>
            <person name="Scholz M.B."/>
            <person name="Teshima H."/>
            <person name="Xu Y."/>
        </authorList>
    </citation>
    <scope>NUCLEOTIDE SEQUENCE [LARGE SCALE GENOMIC DNA]</scope>
    <source>
        <strain evidence="6">gladioli</strain>
    </source>
</reference>
<gene>
    <name evidence="5" type="ORF">DM48_5437</name>
</gene>
<dbReference type="InterPro" id="IPR050411">
    <property type="entry name" value="AlphaKG_dependent_hydroxylases"/>
</dbReference>
<dbReference type="RefSeq" id="WP_052409214.1">
    <property type="nucleotide sequence ID" value="NZ_CADEVY010000004.1"/>
</dbReference>
<organism evidence="5 6">
    <name type="scientific">Burkholderia gladioli</name>
    <name type="common">Pseudomonas marginata</name>
    <name type="synonym">Phytomonas marginata</name>
    <dbReference type="NCBI Taxonomy" id="28095"/>
    <lineage>
        <taxon>Bacteria</taxon>
        <taxon>Pseudomonadati</taxon>
        <taxon>Pseudomonadota</taxon>
        <taxon>Betaproteobacteria</taxon>
        <taxon>Burkholderiales</taxon>
        <taxon>Burkholderiaceae</taxon>
        <taxon>Burkholderia</taxon>
    </lineage>
</organism>
<comment type="caution">
    <text evidence="5">The sequence shown here is derived from an EMBL/GenBank/DDBJ whole genome shotgun (WGS) entry which is preliminary data.</text>
</comment>
<dbReference type="Pfam" id="PF02668">
    <property type="entry name" value="TauD"/>
    <property type="match status" value="1"/>
</dbReference>
<name>A0AAW3EQX5_BURGA</name>